<evidence type="ECO:0000313" key="1">
    <source>
        <dbReference type="EMBL" id="TWT38924.1"/>
    </source>
</evidence>
<protein>
    <submittedName>
        <fullName evidence="1">Uncharacterized protein</fullName>
    </submittedName>
</protein>
<proteinExistence type="predicted"/>
<keyword evidence="2" id="KW-1185">Reference proteome</keyword>
<dbReference type="EMBL" id="SJPF01000001">
    <property type="protein sequence ID" value="TWT38924.1"/>
    <property type="molecule type" value="Genomic_DNA"/>
</dbReference>
<dbReference type="Proteomes" id="UP000318878">
    <property type="component" value="Unassembled WGS sequence"/>
</dbReference>
<dbReference type="AlphaFoldDB" id="A0A5C5VJY9"/>
<sequence>MCLLGSTQFDRRIVANWGEIPNNPLQFEYFTPDQIESYLRQAGFASVEFFRESCAAYDNAPEFRVHKIFAFQVRAMKGSN</sequence>
<comment type="caution">
    <text evidence="1">The sequence shown here is derived from an EMBL/GenBank/DDBJ whole genome shotgun (WGS) entry which is preliminary data.</text>
</comment>
<evidence type="ECO:0000313" key="2">
    <source>
        <dbReference type="Proteomes" id="UP000318878"/>
    </source>
</evidence>
<reference evidence="1 2" key="1">
    <citation type="submission" date="2019-02" db="EMBL/GenBank/DDBJ databases">
        <title>Deep-cultivation of Planctomycetes and their phenomic and genomic characterization uncovers novel biology.</title>
        <authorList>
            <person name="Wiegand S."/>
            <person name="Jogler M."/>
            <person name="Boedeker C."/>
            <person name="Pinto D."/>
            <person name="Vollmers J."/>
            <person name="Rivas-Marin E."/>
            <person name="Kohn T."/>
            <person name="Peeters S.H."/>
            <person name="Heuer A."/>
            <person name="Rast P."/>
            <person name="Oberbeckmann S."/>
            <person name="Bunk B."/>
            <person name="Jeske O."/>
            <person name="Meyerdierks A."/>
            <person name="Storesund J.E."/>
            <person name="Kallscheuer N."/>
            <person name="Luecker S."/>
            <person name="Lage O.M."/>
            <person name="Pohl T."/>
            <person name="Merkel B.J."/>
            <person name="Hornburger P."/>
            <person name="Mueller R.-W."/>
            <person name="Bruemmer F."/>
            <person name="Labrenz M."/>
            <person name="Spormann A.M."/>
            <person name="Op Den Camp H."/>
            <person name="Overmann J."/>
            <person name="Amann R."/>
            <person name="Jetten M.S.M."/>
            <person name="Mascher T."/>
            <person name="Medema M.H."/>
            <person name="Devos D.P."/>
            <person name="Kaster A.-K."/>
            <person name="Ovreas L."/>
            <person name="Rohde M."/>
            <person name="Galperin M.Y."/>
            <person name="Jogler C."/>
        </authorList>
    </citation>
    <scope>NUCLEOTIDE SEQUENCE [LARGE SCALE GENOMIC DNA]</scope>
    <source>
        <strain evidence="1 2">Enr8</strain>
    </source>
</reference>
<name>A0A5C5VJY9_9BACT</name>
<organism evidence="1 2">
    <name type="scientific">Blastopirellula retiformator</name>
    <dbReference type="NCBI Taxonomy" id="2527970"/>
    <lineage>
        <taxon>Bacteria</taxon>
        <taxon>Pseudomonadati</taxon>
        <taxon>Planctomycetota</taxon>
        <taxon>Planctomycetia</taxon>
        <taxon>Pirellulales</taxon>
        <taxon>Pirellulaceae</taxon>
        <taxon>Blastopirellula</taxon>
    </lineage>
</organism>
<accession>A0A5C5VJY9</accession>
<gene>
    <name evidence="1" type="ORF">Enr8_06180</name>
</gene>